<keyword evidence="1" id="KW-0378">Hydrolase</keyword>
<gene>
    <name evidence="1" type="ORF">ACFORL_08785</name>
</gene>
<dbReference type="Gene3D" id="3.40.50.1820">
    <property type="entry name" value="alpha/beta hydrolase"/>
    <property type="match status" value="1"/>
</dbReference>
<name>A0ABV8CG25_9GAMM</name>
<sequence length="245" mass="27615">MPLVLLLLLFITWQGTALAEQTLEIQVKQQKIALPYWKAEHKALGGVLIIQGGEPAHGSIFLRSLAGFLAKLEWSVLLLNTQQTGTPWIEQLPEGLSILRQQKIKRIVVVHYGAQAQQTLEYFNKLQAKQVNGLILLSAYDIPLPKEQMMISDKLRFPVFDIAGQFDYPEVLLQMKARVHQQAEQAVENANPEQTVKSYQSLIFPGAGHDYAYTRRMLAAYLGGWMSKLTEEKLAQAPVKPPVNR</sequence>
<organism evidence="1 2">
    <name type="scientific">Legionella dresdenensis</name>
    <dbReference type="NCBI Taxonomy" id="450200"/>
    <lineage>
        <taxon>Bacteria</taxon>
        <taxon>Pseudomonadati</taxon>
        <taxon>Pseudomonadota</taxon>
        <taxon>Gammaproteobacteria</taxon>
        <taxon>Legionellales</taxon>
        <taxon>Legionellaceae</taxon>
        <taxon>Legionella</taxon>
    </lineage>
</organism>
<accession>A0ABV8CG25</accession>
<reference evidence="2" key="1">
    <citation type="journal article" date="2019" name="Int. J. Syst. Evol. Microbiol.">
        <title>The Global Catalogue of Microorganisms (GCM) 10K type strain sequencing project: providing services to taxonomists for standard genome sequencing and annotation.</title>
        <authorList>
            <consortium name="The Broad Institute Genomics Platform"/>
            <consortium name="The Broad Institute Genome Sequencing Center for Infectious Disease"/>
            <person name="Wu L."/>
            <person name="Ma J."/>
        </authorList>
    </citation>
    <scope>NUCLEOTIDE SEQUENCE [LARGE SCALE GENOMIC DNA]</scope>
    <source>
        <strain evidence="2">CCUG 59858</strain>
    </source>
</reference>
<dbReference type="EMBL" id="JBHSAB010000021">
    <property type="protein sequence ID" value="MFC3909165.1"/>
    <property type="molecule type" value="Genomic_DNA"/>
</dbReference>
<dbReference type="GO" id="GO:0016787">
    <property type="term" value="F:hydrolase activity"/>
    <property type="evidence" value="ECO:0007669"/>
    <property type="project" value="UniProtKB-KW"/>
</dbReference>
<comment type="caution">
    <text evidence="1">The sequence shown here is derived from an EMBL/GenBank/DDBJ whole genome shotgun (WGS) entry which is preliminary data.</text>
</comment>
<evidence type="ECO:0000313" key="1">
    <source>
        <dbReference type="EMBL" id="MFC3909165.1"/>
    </source>
</evidence>
<dbReference type="RefSeq" id="WP_382343124.1">
    <property type="nucleotide sequence ID" value="NZ_JBHSAB010000021.1"/>
</dbReference>
<protein>
    <submittedName>
        <fullName evidence="1">Alpha/beta hydrolase</fullName>
    </submittedName>
</protein>
<proteinExistence type="predicted"/>
<dbReference type="InterPro" id="IPR029058">
    <property type="entry name" value="AB_hydrolase_fold"/>
</dbReference>
<evidence type="ECO:0000313" key="2">
    <source>
        <dbReference type="Proteomes" id="UP001595758"/>
    </source>
</evidence>
<dbReference type="Proteomes" id="UP001595758">
    <property type="component" value="Unassembled WGS sequence"/>
</dbReference>
<keyword evidence="2" id="KW-1185">Reference proteome</keyword>
<dbReference type="SUPFAM" id="SSF53474">
    <property type="entry name" value="alpha/beta-Hydrolases"/>
    <property type="match status" value="1"/>
</dbReference>